<dbReference type="InterPro" id="IPR003358">
    <property type="entry name" value="tRNA_(Gua-N-7)_MeTrfase_Trmb"/>
</dbReference>
<comment type="function">
    <text evidence="2">Catalyzes the formation of N(7)-methylguanine at position 46 (m7G46) in tRNA.</text>
</comment>
<dbReference type="EMBL" id="JBHRSW010000049">
    <property type="protein sequence ID" value="MFC3123343.1"/>
    <property type="molecule type" value="Genomic_DNA"/>
</dbReference>
<dbReference type="EC" id="2.1.1.33" evidence="3"/>
<dbReference type="SUPFAM" id="SSF53335">
    <property type="entry name" value="S-adenosyl-L-methionine-dependent methyltransferases"/>
    <property type="match status" value="1"/>
</dbReference>
<dbReference type="Gene3D" id="3.40.50.150">
    <property type="entry name" value="Vaccinia Virus protein VP39"/>
    <property type="match status" value="1"/>
</dbReference>
<dbReference type="Proteomes" id="UP001595478">
    <property type="component" value="Unassembled WGS sequence"/>
</dbReference>
<evidence type="ECO:0000256" key="5">
    <source>
        <dbReference type="ARBA" id="ARBA00022679"/>
    </source>
</evidence>
<gene>
    <name evidence="8" type="ORF">ACFOHL_17105</name>
</gene>
<keyword evidence="5" id="KW-0808">Transferase</keyword>
<evidence type="ECO:0000256" key="1">
    <source>
        <dbReference type="ARBA" id="ARBA00000142"/>
    </source>
</evidence>
<keyword evidence="6" id="KW-0949">S-adenosyl-L-methionine</keyword>
<keyword evidence="7" id="KW-0819">tRNA processing</keyword>
<reference evidence="9" key="1">
    <citation type="journal article" date="2019" name="Int. J. Syst. Evol. Microbiol.">
        <title>The Global Catalogue of Microorganisms (GCM) 10K type strain sequencing project: providing services to taxonomists for standard genome sequencing and annotation.</title>
        <authorList>
            <consortium name="The Broad Institute Genomics Platform"/>
            <consortium name="The Broad Institute Genome Sequencing Center for Infectious Disease"/>
            <person name="Wu L."/>
            <person name="Ma J."/>
        </authorList>
    </citation>
    <scope>NUCLEOTIDE SEQUENCE [LARGE SCALE GENOMIC DNA]</scope>
    <source>
        <strain evidence="9">KCTC 52473</strain>
    </source>
</reference>
<dbReference type="CDD" id="cd02440">
    <property type="entry name" value="AdoMet_MTases"/>
    <property type="match status" value="1"/>
</dbReference>
<evidence type="ECO:0000256" key="7">
    <source>
        <dbReference type="ARBA" id="ARBA00022694"/>
    </source>
</evidence>
<sequence length="226" mass="26081">MQHASEITSNQIEVHEDLSKYVRRHQSITSKKPLSEHTQRAFELVISWLGDWKQDVIVDACCGVGESTVVLARRYPEAKVIGIDKSAARLDKHAHYQSRYVAEPLQNALVVRADLYDFWRLLENKLSQGTDWQVVKQFLFYPNPYPKKSQLSKRWHASAAFPSMLGVSKNIELRSNWSIYVREFALAAAEYGVTMCIEQHKGQAITPFERKYLSSQQTCWRAYTVV</sequence>
<comment type="catalytic activity">
    <reaction evidence="1">
        <text>guanosine(46) in tRNA + S-adenosyl-L-methionine = N(7)-methylguanosine(46) in tRNA + S-adenosyl-L-homocysteine</text>
        <dbReference type="Rhea" id="RHEA:42708"/>
        <dbReference type="Rhea" id="RHEA-COMP:10188"/>
        <dbReference type="Rhea" id="RHEA-COMP:10189"/>
        <dbReference type="ChEBI" id="CHEBI:57856"/>
        <dbReference type="ChEBI" id="CHEBI:59789"/>
        <dbReference type="ChEBI" id="CHEBI:74269"/>
        <dbReference type="ChEBI" id="CHEBI:74480"/>
        <dbReference type="EC" id="2.1.1.33"/>
    </reaction>
</comment>
<dbReference type="Pfam" id="PF02390">
    <property type="entry name" value="Methyltransf_4"/>
    <property type="match status" value="1"/>
</dbReference>
<proteinExistence type="predicted"/>
<dbReference type="InterPro" id="IPR029063">
    <property type="entry name" value="SAM-dependent_MTases_sf"/>
</dbReference>
<evidence type="ECO:0000256" key="3">
    <source>
        <dbReference type="ARBA" id="ARBA00011977"/>
    </source>
</evidence>
<keyword evidence="9" id="KW-1185">Reference proteome</keyword>
<keyword evidence="4" id="KW-0489">Methyltransferase</keyword>
<evidence type="ECO:0000256" key="4">
    <source>
        <dbReference type="ARBA" id="ARBA00022603"/>
    </source>
</evidence>
<evidence type="ECO:0000256" key="2">
    <source>
        <dbReference type="ARBA" id="ARBA00003015"/>
    </source>
</evidence>
<protein>
    <recommendedName>
        <fullName evidence="3">tRNA (guanine(46)-N(7))-methyltransferase</fullName>
        <ecNumber evidence="3">2.1.1.33</ecNumber>
    </recommendedName>
</protein>
<comment type="caution">
    <text evidence="8">The sequence shown here is derived from an EMBL/GenBank/DDBJ whole genome shotgun (WGS) entry which is preliminary data.</text>
</comment>
<evidence type="ECO:0000313" key="9">
    <source>
        <dbReference type="Proteomes" id="UP001595478"/>
    </source>
</evidence>
<name>A0ABV7FUL4_9ALTE</name>
<dbReference type="RefSeq" id="WP_376921461.1">
    <property type="nucleotide sequence ID" value="NZ_JBHRSW010000049.1"/>
</dbReference>
<accession>A0ABV7FUL4</accession>
<dbReference type="PROSITE" id="PS51625">
    <property type="entry name" value="SAM_MT_TRMB"/>
    <property type="match status" value="1"/>
</dbReference>
<evidence type="ECO:0000256" key="6">
    <source>
        <dbReference type="ARBA" id="ARBA00022691"/>
    </source>
</evidence>
<evidence type="ECO:0000313" key="8">
    <source>
        <dbReference type="EMBL" id="MFC3123343.1"/>
    </source>
</evidence>
<organism evidence="8 9">
    <name type="scientific">Agaribacter flavus</name>
    <dbReference type="NCBI Taxonomy" id="1902781"/>
    <lineage>
        <taxon>Bacteria</taxon>
        <taxon>Pseudomonadati</taxon>
        <taxon>Pseudomonadota</taxon>
        <taxon>Gammaproteobacteria</taxon>
        <taxon>Alteromonadales</taxon>
        <taxon>Alteromonadaceae</taxon>
        <taxon>Agaribacter</taxon>
    </lineage>
</organism>